<accession>A0A812P8H9</accession>
<dbReference type="AlphaFoldDB" id="A0A812P8H9"/>
<dbReference type="Proteomes" id="UP000649617">
    <property type="component" value="Unassembled WGS sequence"/>
</dbReference>
<dbReference type="GO" id="GO:0004659">
    <property type="term" value="F:prenyltransferase activity"/>
    <property type="evidence" value="ECO:0007669"/>
    <property type="project" value="InterPro"/>
</dbReference>
<protein>
    <submittedName>
        <fullName evidence="7">SPS2 protein</fullName>
    </submittedName>
</protein>
<dbReference type="SUPFAM" id="SSF48576">
    <property type="entry name" value="Terpenoid synthases"/>
    <property type="match status" value="2"/>
</dbReference>
<dbReference type="EMBL" id="CAJNIZ010012381">
    <property type="protein sequence ID" value="CAE7333312.1"/>
    <property type="molecule type" value="Genomic_DNA"/>
</dbReference>
<dbReference type="InterPro" id="IPR008949">
    <property type="entry name" value="Isoprenoid_synthase_dom_sf"/>
</dbReference>
<dbReference type="Pfam" id="PF00348">
    <property type="entry name" value="polyprenyl_synt"/>
    <property type="match status" value="2"/>
</dbReference>
<evidence type="ECO:0000256" key="2">
    <source>
        <dbReference type="ARBA" id="ARBA00006706"/>
    </source>
</evidence>
<evidence type="ECO:0000256" key="6">
    <source>
        <dbReference type="ARBA" id="ARBA00023229"/>
    </source>
</evidence>
<comment type="similarity">
    <text evidence="2">Belongs to the FPP/GGPP synthase family.</text>
</comment>
<organism evidence="7 8">
    <name type="scientific">Symbiodinium pilosum</name>
    <name type="common">Dinoflagellate</name>
    <dbReference type="NCBI Taxonomy" id="2952"/>
    <lineage>
        <taxon>Eukaryota</taxon>
        <taxon>Sar</taxon>
        <taxon>Alveolata</taxon>
        <taxon>Dinophyceae</taxon>
        <taxon>Suessiales</taxon>
        <taxon>Symbiodiniaceae</taxon>
        <taxon>Symbiodinium</taxon>
    </lineage>
</organism>
<proteinExistence type="inferred from homology"/>
<dbReference type="SFLD" id="SFLDS00005">
    <property type="entry name" value="Isoprenoid_Synthase_Type_I"/>
    <property type="match status" value="1"/>
</dbReference>
<dbReference type="GO" id="GO:1901663">
    <property type="term" value="P:quinone biosynthetic process"/>
    <property type="evidence" value="ECO:0007669"/>
    <property type="project" value="UniProtKB-ARBA"/>
</dbReference>
<name>A0A812P8H9_SYMPI</name>
<dbReference type="InterPro" id="IPR000092">
    <property type="entry name" value="Polyprenyl_synt"/>
</dbReference>
<dbReference type="GO" id="GO:0008299">
    <property type="term" value="P:isoprenoid biosynthetic process"/>
    <property type="evidence" value="ECO:0007669"/>
    <property type="project" value="UniProtKB-KW"/>
</dbReference>
<comment type="caution">
    <text evidence="7">The sequence shown here is derived from an EMBL/GenBank/DDBJ whole genome shotgun (WGS) entry which is preliminary data.</text>
</comment>
<reference evidence="7" key="1">
    <citation type="submission" date="2021-02" db="EMBL/GenBank/DDBJ databases">
        <authorList>
            <person name="Dougan E. K."/>
            <person name="Rhodes N."/>
            <person name="Thang M."/>
            <person name="Chan C."/>
        </authorList>
    </citation>
    <scope>NUCLEOTIDE SEQUENCE</scope>
</reference>
<evidence type="ECO:0000256" key="4">
    <source>
        <dbReference type="ARBA" id="ARBA00022723"/>
    </source>
</evidence>
<dbReference type="CDD" id="cd00385">
    <property type="entry name" value="Isoprenoid_Biosyn_C1"/>
    <property type="match status" value="1"/>
</dbReference>
<keyword evidence="4" id="KW-0479">Metal-binding</keyword>
<dbReference type="Gene3D" id="1.10.600.10">
    <property type="entry name" value="Farnesyl Diphosphate Synthase"/>
    <property type="match status" value="2"/>
</dbReference>
<evidence type="ECO:0000313" key="7">
    <source>
        <dbReference type="EMBL" id="CAE7333312.1"/>
    </source>
</evidence>
<comment type="cofactor">
    <cofactor evidence="1">
        <name>Mg(2+)</name>
        <dbReference type="ChEBI" id="CHEBI:18420"/>
    </cofactor>
</comment>
<dbReference type="CDD" id="cd00685">
    <property type="entry name" value="Trans_IPPS_HT"/>
    <property type="match status" value="1"/>
</dbReference>
<dbReference type="InterPro" id="IPR033749">
    <property type="entry name" value="Polyprenyl_synt_CS"/>
</dbReference>
<evidence type="ECO:0000256" key="3">
    <source>
        <dbReference type="ARBA" id="ARBA00022679"/>
    </source>
</evidence>
<dbReference type="OrthoDB" id="435319at2759"/>
<keyword evidence="6" id="KW-0414">Isoprene biosynthesis</keyword>
<evidence type="ECO:0000313" key="8">
    <source>
        <dbReference type="Proteomes" id="UP000649617"/>
    </source>
</evidence>
<dbReference type="PANTHER" id="PTHR12001:SF69">
    <property type="entry name" value="ALL TRANS-POLYPRENYL-DIPHOSPHATE SYNTHASE PDSS1"/>
    <property type="match status" value="1"/>
</dbReference>
<dbReference type="PANTHER" id="PTHR12001">
    <property type="entry name" value="GERANYLGERANYL PYROPHOSPHATE SYNTHASE"/>
    <property type="match status" value="1"/>
</dbReference>
<gene>
    <name evidence="7" type="primary">SPS2</name>
    <name evidence="7" type="ORF">SPIL2461_LOCUS7771</name>
</gene>
<keyword evidence="5" id="KW-0460">Magnesium</keyword>
<sequence>MVSISALAGRVLDLPAVFRPTKKHCAVLWNGPGDARVVIVAFTPRAHDGVHGGGAPRDTAPSKKELCAADSISSLALVLLSSPFGFVKSLELLPEEPWSAVAGKAGKDSVIVTDLIAQSFIKIFNNAFLNTIERVREPHLLNVLANLRNFAARVPSKYRGSIEKALKTEGFLSFLLSRAAVSLLCAKATLPPQCEPKISKEHEELATVVEELYIAAMLHAEDQWDLELKADGKTFMAVATSFVKHLADPAPLKAPNIQAALLGLDANPLIWTRYGLDLLGISLDLSLSSYQGATSSQAADRRKVSLLGGDSLYATAQWAMAKLHSRPCRKLIAKTIASYSDGQLRKRELLWNLDLTVKQYLEIEQVAGVAAFFGASTACAAFVNNVSDDIAQQMAEFGSDIGLVVGLLKDVRTVGMRSALKLGRISAPIIFAMQKDPRLRELLSSRLSQGASDFEEALRRVKESGMMPTIRLVNKLGARAAARLECLEESEEKEALLTLVRGVACLPLMEQSGSEAVDDLTGPEDESDAQSRIFDMKVANLRLRAELQRIRSCEQRSRDRLESIQQVARGLELRAPARPSPKGLGLEFDSQEIEWLLMRGLERRAPLPEQLDLESLLSCISDGQEEVQRRLLGLSDAAQSQKLKYAVQEVFSSGGKRLRPALCLLVHSMLDDSAAASQRRSVYAQTAAVPGQGAAYNKVLVLATAIEIIHTASLVHDDILDDADTRRQQQTMHRIFGPDVAVLSGDFLFAHASGLIESLEDDEVTRLVSLVIEEFGYGELSQSAKRFDTQVSLFNYLKKSFYKTASLLAAACRASAVLTGPPGEVCDVLYSYGFYLGLAFQIADDVLDFVGGEEELGKPTGQDLREGNLTAPVILCLHGNEDLGMTPAAGSKELARIIQRRFCQTGDLERALQLIDEGGGVQRAYALAEKMANKALEALSLVAPADTDARRALAGLTRWAVRRSS</sequence>
<keyword evidence="8" id="KW-1185">Reference proteome</keyword>
<keyword evidence="3" id="KW-0808">Transferase</keyword>
<evidence type="ECO:0000256" key="1">
    <source>
        <dbReference type="ARBA" id="ARBA00001946"/>
    </source>
</evidence>
<dbReference type="GO" id="GO:0046872">
    <property type="term" value="F:metal ion binding"/>
    <property type="evidence" value="ECO:0007669"/>
    <property type="project" value="UniProtKB-KW"/>
</dbReference>
<evidence type="ECO:0000256" key="5">
    <source>
        <dbReference type="ARBA" id="ARBA00022842"/>
    </source>
</evidence>
<dbReference type="PROSITE" id="PS00444">
    <property type="entry name" value="POLYPRENYL_SYNTHASE_2"/>
    <property type="match status" value="1"/>
</dbReference>